<dbReference type="InterPro" id="IPR003538">
    <property type="entry name" value="TonB"/>
</dbReference>
<keyword evidence="2 5" id="KW-0812">Transmembrane</keyword>
<feature type="transmembrane region" description="Helical" evidence="5">
    <location>
        <begin position="80"/>
        <end position="99"/>
    </location>
</feature>
<comment type="caution">
    <text evidence="5">Lacks conserved residue(s) required for the propagation of feature annotation.</text>
</comment>
<dbReference type="GO" id="GO:0015031">
    <property type="term" value="P:protein transport"/>
    <property type="evidence" value="ECO:0007669"/>
    <property type="project" value="UniProtKB-UniRule"/>
</dbReference>
<evidence type="ECO:0000256" key="4">
    <source>
        <dbReference type="ARBA" id="ARBA00023136"/>
    </source>
</evidence>
<dbReference type="GO" id="GO:0030288">
    <property type="term" value="C:outer membrane-bounded periplasmic space"/>
    <property type="evidence" value="ECO:0007669"/>
    <property type="project" value="InterPro"/>
</dbReference>
<dbReference type="InterPro" id="IPR008756">
    <property type="entry name" value="Peptidase_M56"/>
</dbReference>
<dbReference type="KEGG" id="aal:EP13_13755"/>
<dbReference type="InterPro" id="IPR006260">
    <property type="entry name" value="TonB/TolA_C"/>
</dbReference>
<comment type="similarity">
    <text evidence="5">Belongs to the TonB family.</text>
</comment>
<sequence length="396" mass="44136">MIDWIIAQQGVLSIALALLIANERLAAVKLNPMFTYRLWALVPLVLILNNLPSDVVALASNTISRYVVGMNTEVTVPPSTVYFSVWVLGVCSIVLYVGLHHFTLWQSIDKQEKAFPNTHFSRKANTPMLFGFIAPKILLPYSFHSTFTDSQQALVLEHENMHLRHLDHVWNALALVLATVFWFNPLVWIALKSFRLNQELACDFNVLKLKSDNDKLNYAKALVQCAEHSATPLTLYPTFGEKTTMIKRINAIKTPSKGNKMLAMAITSVAILMAANTALANMPSQPVESNKAQINSAAPIKRVEPIYPKKAIKENLEGFVVFKFDISEKGAADKIVVVKSSPKGVFDKNALKAFKQWEFKPATKGGKPIRQKGLLVQLDFKLAPEPITTKNTLPPM</sequence>
<evidence type="ECO:0000256" key="3">
    <source>
        <dbReference type="ARBA" id="ARBA00022989"/>
    </source>
</evidence>
<dbReference type="Proteomes" id="UP000056090">
    <property type="component" value="Chromosome"/>
</dbReference>
<keyword evidence="3 5" id="KW-1133">Transmembrane helix</keyword>
<dbReference type="NCBIfam" id="TIGR01352">
    <property type="entry name" value="tonB_Cterm"/>
    <property type="match status" value="1"/>
</dbReference>
<dbReference type="eggNOG" id="COG0810">
    <property type="taxonomic scope" value="Bacteria"/>
</dbReference>
<evidence type="ECO:0000256" key="5">
    <source>
        <dbReference type="RuleBase" id="RU362123"/>
    </source>
</evidence>
<dbReference type="InterPro" id="IPR037682">
    <property type="entry name" value="TonB_C"/>
</dbReference>
<keyword evidence="8" id="KW-1185">Reference proteome</keyword>
<evidence type="ECO:0000313" key="8">
    <source>
        <dbReference type="Proteomes" id="UP000056090"/>
    </source>
</evidence>
<comment type="subcellular location">
    <subcellularLocation>
        <location evidence="5">Cell inner membrane</location>
        <topology evidence="5">Single-pass membrane protein</topology>
        <orientation evidence="5">Periplasmic side</orientation>
    </subcellularLocation>
    <subcellularLocation>
        <location evidence="1">Membrane</location>
        <topology evidence="1">Single-pass membrane protein</topology>
    </subcellularLocation>
</comment>
<dbReference type="GO" id="GO:0015891">
    <property type="term" value="P:siderophore transport"/>
    <property type="evidence" value="ECO:0007669"/>
    <property type="project" value="InterPro"/>
</dbReference>
<dbReference type="SUPFAM" id="SSF74653">
    <property type="entry name" value="TolA/TonB C-terminal domain"/>
    <property type="match status" value="1"/>
</dbReference>
<keyword evidence="4 5" id="KW-0472">Membrane</keyword>
<dbReference type="EMBL" id="CP008849">
    <property type="protein sequence ID" value="AIF99660.1"/>
    <property type="molecule type" value="Genomic_DNA"/>
</dbReference>
<keyword evidence="5" id="KW-0735">Signal-anchor</keyword>
<dbReference type="Pfam" id="PF05569">
    <property type="entry name" value="Peptidase_M56"/>
    <property type="match status" value="1"/>
</dbReference>
<keyword evidence="5" id="KW-0813">Transport</keyword>
<comment type="function">
    <text evidence="5">Interacts with outer membrane receptor proteins that carry out high-affinity binding and energy dependent uptake into the periplasmic space of specific substrates. It could act to transduce energy from the cytoplasmic membrane to specific energy-requiring processes in the outer membrane, resulting in the release into the periplasm of ligands bound by these outer membrane proteins.</text>
</comment>
<protein>
    <recommendedName>
        <fullName evidence="5">Protein TonB</fullName>
    </recommendedName>
</protein>
<accession>A0A075P3V3</accession>
<dbReference type="InterPro" id="IPR052173">
    <property type="entry name" value="Beta-lactam_resp_regulator"/>
</dbReference>
<dbReference type="GO" id="GO:0055085">
    <property type="term" value="P:transmembrane transport"/>
    <property type="evidence" value="ECO:0007669"/>
    <property type="project" value="InterPro"/>
</dbReference>
<dbReference type="AlphaFoldDB" id="A0A075P3V3"/>
<keyword evidence="5" id="KW-1003">Cell membrane</keyword>
<keyword evidence="5" id="KW-0653">Protein transport</keyword>
<evidence type="ECO:0000313" key="7">
    <source>
        <dbReference type="EMBL" id="AIF99660.1"/>
    </source>
</evidence>
<keyword evidence="5" id="KW-0997">Cell inner membrane</keyword>
<dbReference type="PANTHER" id="PTHR34978:SF3">
    <property type="entry name" value="SLR0241 PROTEIN"/>
    <property type="match status" value="1"/>
</dbReference>
<reference evidence="7 8" key="1">
    <citation type="submission" date="2014-06" db="EMBL/GenBank/DDBJ databases">
        <title>Genomes of Alteromonas australica, a world apart.</title>
        <authorList>
            <person name="Gonzaga A."/>
            <person name="Lopez-Perez M."/>
            <person name="Rodriguez-Valera F."/>
        </authorList>
    </citation>
    <scope>NUCLEOTIDE SEQUENCE [LARGE SCALE GENOMIC DNA]</scope>
    <source>
        <strain evidence="7 8">H 17</strain>
    </source>
</reference>
<dbReference type="GO" id="GO:0031992">
    <property type="term" value="F:energy transducer activity"/>
    <property type="evidence" value="ECO:0007669"/>
    <property type="project" value="InterPro"/>
</dbReference>
<dbReference type="RefSeq" id="WP_044057731.1">
    <property type="nucleotide sequence ID" value="NZ_CBCSKJ010000002.1"/>
</dbReference>
<dbReference type="PROSITE" id="PS52015">
    <property type="entry name" value="TONB_CTD"/>
    <property type="match status" value="1"/>
</dbReference>
<proteinExistence type="inferred from homology"/>
<feature type="transmembrane region" description="Helical" evidence="5">
    <location>
        <begin position="36"/>
        <end position="59"/>
    </location>
</feature>
<dbReference type="Gene3D" id="3.30.1150.10">
    <property type="match status" value="1"/>
</dbReference>
<dbReference type="GeneID" id="78255966"/>
<dbReference type="Pfam" id="PF03544">
    <property type="entry name" value="TonB_C"/>
    <property type="match status" value="1"/>
</dbReference>
<dbReference type="CDD" id="cd07341">
    <property type="entry name" value="M56_BlaR1_MecR1_like"/>
    <property type="match status" value="1"/>
</dbReference>
<evidence type="ECO:0000256" key="1">
    <source>
        <dbReference type="ARBA" id="ARBA00004167"/>
    </source>
</evidence>
<organism evidence="7 8">
    <name type="scientific">Alteromonas australica</name>
    <dbReference type="NCBI Taxonomy" id="589873"/>
    <lineage>
        <taxon>Bacteria</taxon>
        <taxon>Pseudomonadati</taxon>
        <taxon>Pseudomonadota</taxon>
        <taxon>Gammaproteobacteria</taxon>
        <taxon>Alteromonadales</taxon>
        <taxon>Alteromonadaceae</taxon>
        <taxon>Alteromonas/Salinimonas group</taxon>
        <taxon>Alteromonas</taxon>
    </lineage>
</organism>
<gene>
    <name evidence="7" type="ORF">EP13_13755</name>
</gene>
<feature type="transmembrane region" description="Helical" evidence="5">
    <location>
        <begin position="169"/>
        <end position="191"/>
    </location>
</feature>
<evidence type="ECO:0000256" key="2">
    <source>
        <dbReference type="ARBA" id="ARBA00022692"/>
    </source>
</evidence>
<feature type="domain" description="TonB C-terminal" evidence="6">
    <location>
        <begin position="292"/>
        <end position="389"/>
    </location>
</feature>
<evidence type="ECO:0000259" key="6">
    <source>
        <dbReference type="PROSITE" id="PS52015"/>
    </source>
</evidence>
<dbReference type="GO" id="GO:0005886">
    <property type="term" value="C:plasma membrane"/>
    <property type="evidence" value="ECO:0007669"/>
    <property type="project" value="UniProtKB-SubCell"/>
</dbReference>
<dbReference type="PANTHER" id="PTHR34978">
    <property type="entry name" value="POSSIBLE SENSOR-TRANSDUCER PROTEIN BLAR"/>
    <property type="match status" value="1"/>
</dbReference>
<dbReference type="PRINTS" id="PR01374">
    <property type="entry name" value="TONBPROTEIN"/>
</dbReference>
<name>A0A075P3V3_9ALTE</name>
<dbReference type="eggNOG" id="COG4219">
    <property type="taxonomic scope" value="Bacteria"/>
</dbReference>